<dbReference type="WBParaSite" id="MBELARI_LOCUS12967">
    <property type="protein sequence ID" value="MBELARI_LOCUS12967"/>
    <property type="gene ID" value="MBELARI_LOCUS12967"/>
</dbReference>
<dbReference type="SUPFAM" id="SSF47072">
    <property type="entry name" value="Cysteine alpha-hairpin motif"/>
    <property type="match status" value="1"/>
</dbReference>
<dbReference type="GO" id="GO:0005758">
    <property type="term" value="C:mitochondrial intermembrane space"/>
    <property type="evidence" value="ECO:0007669"/>
    <property type="project" value="UniProtKB-SubCell"/>
</dbReference>
<evidence type="ECO:0000256" key="4">
    <source>
        <dbReference type="ARBA" id="ARBA00023008"/>
    </source>
</evidence>
<dbReference type="GO" id="GO:0016531">
    <property type="term" value="F:copper chaperone activity"/>
    <property type="evidence" value="ECO:0007669"/>
    <property type="project" value="InterPro"/>
</dbReference>
<comment type="subcellular location">
    <subcellularLocation>
        <location evidence="1">Mitochondrion intermembrane space</location>
    </subcellularLocation>
</comment>
<evidence type="ECO:0000256" key="1">
    <source>
        <dbReference type="ARBA" id="ARBA00004569"/>
    </source>
</evidence>
<evidence type="ECO:0000256" key="7">
    <source>
        <dbReference type="ARBA" id="ARBA00023186"/>
    </source>
</evidence>
<dbReference type="InterPro" id="IPR007745">
    <property type="entry name" value="Cyt_c_oxidase_Cu-chaperone"/>
</dbReference>
<keyword evidence="9" id="KW-1185">Reference proteome</keyword>
<accession>A0AAF3J2Z2</accession>
<dbReference type="PROSITE" id="PS51808">
    <property type="entry name" value="CHCH"/>
    <property type="match status" value="1"/>
</dbReference>
<name>A0AAF3J2Z2_9BILA</name>
<evidence type="ECO:0000256" key="3">
    <source>
        <dbReference type="ARBA" id="ARBA00022723"/>
    </source>
</evidence>
<feature type="compositionally biased region" description="Basic and acidic residues" evidence="8">
    <location>
        <begin position="1"/>
        <end position="16"/>
    </location>
</feature>
<evidence type="ECO:0000313" key="9">
    <source>
        <dbReference type="Proteomes" id="UP000887575"/>
    </source>
</evidence>
<protein>
    <submittedName>
        <fullName evidence="10">Uncharacterized protein</fullName>
    </submittedName>
</protein>
<dbReference type="Gene3D" id="1.10.287.1130">
    <property type="entry name" value="CytochromE C oxidase copper chaperone"/>
    <property type="match status" value="1"/>
</dbReference>
<dbReference type="InterPro" id="IPR009069">
    <property type="entry name" value="Cys_alpha_HP_mot_SF"/>
</dbReference>
<comment type="similarity">
    <text evidence="2">Belongs to the COX17 family.</text>
</comment>
<organism evidence="9 10">
    <name type="scientific">Mesorhabditis belari</name>
    <dbReference type="NCBI Taxonomy" id="2138241"/>
    <lineage>
        <taxon>Eukaryota</taxon>
        <taxon>Metazoa</taxon>
        <taxon>Ecdysozoa</taxon>
        <taxon>Nematoda</taxon>
        <taxon>Chromadorea</taxon>
        <taxon>Rhabditida</taxon>
        <taxon>Rhabditina</taxon>
        <taxon>Rhabditomorpha</taxon>
        <taxon>Rhabditoidea</taxon>
        <taxon>Rhabditidae</taxon>
        <taxon>Mesorhabditinae</taxon>
        <taxon>Mesorhabditis</taxon>
    </lineage>
</organism>
<dbReference type="GO" id="GO:0005507">
    <property type="term" value="F:copper ion binding"/>
    <property type="evidence" value="ECO:0007669"/>
    <property type="project" value="InterPro"/>
</dbReference>
<evidence type="ECO:0000313" key="10">
    <source>
        <dbReference type="WBParaSite" id="MBELARI_LOCUS12967"/>
    </source>
</evidence>
<evidence type="ECO:0000256" key="8">
    <source>
        <dbReference type="SAM" id="MobiDB-lite"/>
    </source>
</evidence>
<dbReference type="AlphaFoldDB" id="A0AAF3J2Z2"/>
<keyword evidence="7" id="KW-0143">Chaperone</keyword>
<feature type="region of interest" description="Disordered" evidence="8">
    <location>
        <begin position="1"/>
        <end position="28"/>
    </location>
</feature>
<keyword evidence="4" id="KW-0186">Copper</keyword>
<keyword evidence="3" id="KW-0479">Metal-binding</keyword>
<dbReference type="Proteomes" id="UP000887575">
    <property type="component" value="Unassembled WGS sequence"/>
</dbReference>
<evidence type="ECO:0000256" key="6">
    <source>
        <dbReference type="ARBA" id="ARBA00023157"/>
    </source>
</evidence>
<evidence type="ECO:0000256" key="5">
    <source>
        <dbReference type="ARBA" id="ARBA00023128"/>
    </source>
</evidence>
<sequence length="76" mass="8424">MGSGNSKEDGKSEPKTHYPYSGNRPVADPCQLTRRALEDCLYGDGPEDSCKALIDAHRKCLRDLGPSYPFDYKKSS</sequence>
<keyword evidence="5" id="KW-0496">Mitochondrion</keyword>
<evidence type="ECO:0000256" key="2">
    <source>
        <dbReference type="ARBA" id="ARBA00009241"/>
    </source>
</evidence>
<keyword evidence="6" id="KW-1015">Disulfide bond</keyword>
<dbReference type="Pfam" id="PF05051">
    <property type="entry name" value="COX17"/>
    <property type="match status" value="1"/>
</dbReference>
<proteinExistence type="inferred from homology"/>
<reference evidence="10" key="1">
    <citation type="submission" date="2024-02" db="UniProtKB">
        <authorList>
            <consortium name="WormBaseParasite"/>
        </authorList>
    </citation>
    <scope>IDENTIFICATION</scope>
</reference>